<protein>
    <submittedName>
        <fullName evidence="2">ROK family protein</fullName>
    </submittedName>
</protein>
<accession>A0ABP9THK6</accession>
<evidence type="ECO:0000313" key="2">
    <source>
        <dbReference type="EMBL" id="GAA5225661.1"/>
    </source>
</evidence>
<name>A0ABP9THK6_9MICC</name>
<dbReference type="Gene3D" id="3.30.420.40">
    <property type="match status" value="2"/>
</dbReference>
<dbReference type="InterPro" id="IPR049874">
    <property type="entry name" value="ROK_cs"/>
</dbReference>
<keyword evidence="3" id="KW-1185">Reference proteome</keyword>
<proteinExistence type="inferred from homology"/>
<dbReference type="PANTHER" id="PTHR18964:SF169">
    <property type="entry name" value="N-ACETYLMANNOSAMINE KINASE"/>
    <property type="match status" value="1"/>
</dbReference>
<dbReference type="InterPro" id="IPR043129">
    <property type="entry name" value="ATPase_NBD"/>
</dbReference>
<dbReference type="Pfam" id="PF00480">
    <property type="entry name" value="ROK"/>
    <property type="match status" value="1"/>
</dbReference>
<evidence type="ECO:0000313" key="3">
    <source>
        <dbReference type="Proteomes" id="UP001501257"/>
    </source>
</evidence>
<sequence length="305" mass="30645">MYPRLGIDIGGTGISAIVLDSSGTVTGRASTDTPAGHGGDAMVAACLQVASRASEQAGVDPRIAGVGAAGIIDADGVVLAASDSFTGWEGYALGQKLSEALDMPVNVGNDVAAFVLGEQRFGAGRGVENFFGITLGTGVGGGLVLNSVLHTGEHGAAAEIGHVPGFGKRLCTCGRTGHLETIAAGRSISSLYTQKTGSPCSAKEVAQLAREGDEIAVELYERAGAGLAKAALMISGILDISAIVIGGGVASAWDLLHPAMQRALRACPPISGNRIVVLRSELGADAVAIGATQFANQFQGVPARP</sequence>
<dbReference type="PROSITE" id="PS01125">
    <property type="entry name" value="ROK"/>
    <property type="match status" value="1"/>
</dbReference>
<dbReference type="Proteomes" id="UP001501257">
    <property type="component" value="Unassembled WGS sequence"/>
</dbReference>
<evidence type="ECO:0000256" key="1">
    <source>
        <dbReference type="ARBA" id="ARBA00006479"/>
    </source>
</evidence>
<comment type="similarity">
    <text evidence="1">Belongs to the ROK (NagC/XylR) family.</text>
</comment>
<organism evidence="2 3">
    <name type="scientific">Paeniglutamicibacter antarcticus</name>
    <dbReference type="NCBI Taxonomy" id="494023"/>
    <lineage>
        <taxon>Bacteria</taxon>
        <taxon>Bacillati</taxon>
        <taxon>Actinomycetota</taxon>
        <taxon>Actinomycetes</taxon>
        <taxon>Micrococcales</taxon>
        <taxon>Micrococcaceae</taxon>
        <taxon>Paeniglutamicibacter</taxon>
    </lineage>
</organism>
<dbReference type="SUPFAM" id="SSF53067">
    <property type="entry name" value="Actin-like ATPase domain"/>
    <property type="match status" value="1"/>
</dbReference>
<dbReference type="EMBL" id="BAABLK010000005">
    <property type="protein sequence ID" value="GAA5225661.1"/>
    <property type="molecule type" value="Genomic_DNA"/>
</dbReference>
<dbReference type="RefSeq" id="WP_210101807.1">
    <property type="nucleotide sequence ID" value="NZ_BAABLK010000005.1"/>
</dbReference>
<gene>
    <name evidence="2" type="ORF">GCM10025778_01910</name>
</gene>
<dbReference type="InterPro" id="IPR000600">
    <property type="entry name" value="ROK"/>
</dbReference>
<reference evidence="3" key="1">
    <citation type="journal article" date="2019" name="Int. J. Syst. Evol. Microbiol.">
        <title>The Global Catalogue of Microorganisms (GCM) 10K type strain sequencing project: providing services to taxonomists for standard genome sequencing and annotation.</title>
        <authorList>
            <consortium name="The Broad Institute Genomics Platform"/>
            <consortium name="The Broad Institute Genome Sequencing Center for Infectious Disease"/>
            <person name="Wu L."/>
            <person name="Ma J."/>
        </authorList>
    </citation>
    <scope>NUCLEOTIDE SEQUENCE [LARGE SCALE GENOMIC DNA]</scope>
    <source>
        <strain evidence="3">JCM 18952</strain>
    </source>
</reference>
<comment type="caution">
    <text evidence="2">The sequence shown here is derived from an EMBL/GenBank/DDBJ whole genome shotgun (WGS) entry which is preliminary data.</text>
</comment>
<dbReference type="PANTHER" id="PTHR18964">
    <property type="entry name" value="ROK (REPRESSOR, ORF, KINASE) FAMILY"/>
    <property type="match status" value="1"/>
</dbReference>